<feature type="non-terminal residue" evidence="3">
    <location>
        <position position="252"/>
    </location>
</feature>
<gene>
    <name evidence="3" type="ORF">PCOR1329_LOCUS78366</name>
</gene>
<feature type="non-terminal residue" evidence="3">
    <location>
        <position position="1"/>
    </location>
</feature>
<evidence type="ECO:0000313" key="4">
    <source>
        <dbReference type="Proteomes" id="UP001189429"/>
    </source>
</evidence>
<feature type="transmembrane region" description="Helical" evidence="2">
    <location>
        <begin position="12"/>
        <end position="29"/>
    </location>
</feature>
<sequence length="252" mass="26233">VPPEALRLFWHVRLSSGAFFALIMGFLAQDTWPGFAFVVADVLWVLAFAVVRFVDLVALVTNSIYGSGSLAGRWTRICAYGKALAHLGAALVAATSIGAAAGALRNASGTPPAAIASPVTPAAWAAGWSAKSFDSTLGYPGEGPPSGPEGAGAPSQQGGMEGDTLMRDAPAAGGPLAPHDGALAMEVDADPGVRLNRRRRRAAVGGGHPEEHTPPSDVLWLWHPVRDERNEGGHMGESEPGQEEMRGVLFRP</sequence>
<feature type="region of interest" description="Disordered" evidence="1">
    <location>
        <begin position="201"/>
        <end position="252"/>
    </location>
</feature>
<keyword evidence="2" id="KW-1133">Transmembrane helix</keyword>
<dbReference type="EMBL" id="CAUYUJ010020926">
    <property type="protein sequence ID" value="CAK0901423.1"/>
    <property type="molecule type" value="Genomic_DNA"/>
</dbReference>
<proteinExistence type="predicted"/>
<evidence type="ECO:0000313" key="3">
    <source>
        <dbReference type="EMBL" id="CAK0901423.1"/>
    </source>
</evidence>
<feature type="transmembrane region" description="Helical" evidence="2">
    <location>
        <begin position="35"/>
        <end position="62"/>
    </location>
</feature>
<protein>
    <submittedName>
        <fullName evidence="3">Uncharacterized protein</fullName>
    </submittedName>
</protein>
<feature type="transmembrane region" description="Helical" evidence="2">
    <location>
        <begin position="83"/>
        <end position="104"/>
    </location>
</feature>
<evidence type="ECO:0000256" key="1">
    <source>
        <dbReference type="SAM" id="MobiDB-lite"/>
    </source>
</evidence>
<name>A0ABN9XND3_9DINO</name>
<keyword evidence="2" id="KW-0812">Transmembrane</keyword>
<reference evidence="3" key="1">
    <citation type="submission" date="2023-10" db="EMBL/GenBank/DDBJ databases">
        <authorList>
            <person name="Chen Y."/>
            <person name="Shah S."/>
            <person name="Dougan E. K."/>
            <person name="Thang M."/>
            <person name="Chan C."/>
        </authorList>
    </citation>
    <scope>NUCLEOTIDE SEQUENCE [LARGE SCALE GENOMIC DNA]</scope>
</reference>
<feature type="region of interest" description="Disordered" evidence="1">
    <location>
        <begin position="135"/>
        <end position="182"/>
    </location>
</feature>
<organism evidence="3 4">
    <name type="scientific">Prorocentrum cordatum</name>
    <dbReference type="NCBI Taxonomy" id="2364126"/>
    <lineage>
        <taxon>Eukaryota</taxon>
        <taxon>Sar</taxon>
        <taxon>Alveolata</taxon>
        <taxon>Dinophyceae</taxon>
        <taxon>Prorocentrales</taxon>
        <taxon>Prorocentraceae</taxon>
        <taxon>Prorocentrum</taxon>
    </lineage>
</organism>
<keyword evidence="2" id="KW-0472">Membrane</keyword>
<accession>A0ABN9XND3</accession>
<comment type="caution">
    <text evidence="3">The sequence shown here is derived from an EMBL/GenBank/DDBJ whole genome shotgun (WGS) entry which is preliminary data.</text>
</comment>
<keyword evidence="4" id="KW-1185">Reference proteome</keyword>
<evidence type="ECO:0000256" key="2">
    <source>
        <dbReference type="SAM" id="Phobius"/>
    </source>
</evidence>
<dbReference type="Proteomes" id="UP001189429">
    <property type="component" value="Unassembled WGS sequence"/>
</dbReference>
<feature type="compositionally biased region" description="Basic and acidic residues" evidence="1">
    <location>
        <begin position="224"/>
        <end position="237"/>
    </location>
</feature>